<protein>
    <submittedName>
        <fullName evidence="1">Capsid protein</fullName>
    </submittedName>
</protein>
<reference evidence="1" key="2">
    <citation type="submission" date="2024-02" db="EMBL/GenBank/DDBJ databases">
        <authorList>
            <person name="Buigues J."/>
            <person name="Vinals A."/>
            <person name="Martinez-Recio R."/>
            <person name="S Monros J."/>
            <person name="Sanjuan R."/>
            <person name="Cuevas J.M."/>
        </authorList>
    </citation>
    <scope>NUCLEOTIDE SEQUENCE</scope>
    <source>
        <strain evidence="1">MAVG18</strain>
    </source>
</reference>
<reference evidence="1" key="1">
    <citation type="journal article" date="2024" name="Microbiol. Spectr.">
        <title>Full-genome sequencing of dozens of new DNA viruses found in Spanish bat feces.</title>
        <authorList>
            <person name="Buigues J."/>
            <person name="Vinals A."/>
            <person name="Martinez-Recio R."/>
            <person name="Monros J.S."/>
            <person name="Sanjuan R."/>
            <person name="Cuevas J.M."/>
        </authorList>
    </citation>
    <scope>NUCLEOTIDE SEQUENCE</scope>
    <source>
        <strain evidence="1">MAVG18</strain>
    </source>
</reference>
<organism evidence="1">
    <name type="scientific">Myotis mistacinus feces associated smacovirus 6</name>
    <dbReference type="NCBI Taxonomy" id="3140004"/>
    <lineage>
        <taxon>Viruses</taxon>
        <taxon>Monodnaviria</taxon>
        <taxon>Shotokuvirae</taxon>
        <taxon>Cressdnaviricota</taxon>
        <taxon>Arfiviricetes</taxon>
        <taxon>Cremevirales</taxon>
        <taxon>Smacoviridae</taxon>
    </lineage>
</organism>
<sequence>MVVIEMTRFKRGRKYRSKVVKMKFQSFVDLATQADNMQIISVNAGGIDVVKRLSPFFSAYKYYKLGGVSIKLIPASTLPVDPTGLSYEAGEQTVDPRDQLTPGMCRITNGEDVLENITGLSGDQQRDLYNNMLLDPRWYKWMLQSGVKRFGKPRYWQIGQLHQDKWPGAFTNYPFINTVDVMKGTLAKGISYKDGVGAVDQTIYGSSQYGLFQTGHRGTLGWMPTDGLQSVVVPETGQEQIPMIASVPEVELFKILMPPMHKTNYFYRMFITETVYFKDPIVMNINAYRPIDVFRLSPIPSPAVPDVASLVPLKPYYDEKTGGNDGSS</sequence>
<evidence type="ECO:0000313" key="1">
    <source>
        <dbReference type="EMBL" id="WZK92809.1"/>
    </source>
</evidence>
<dbReference type="EMBL" id="PP410061">
    <property type="protein sequence ID" value="WZK92809.1"/>
    <property type="molecule type" value="Genomic_DNA"/>
</dbReference>
<dbReference type="Pfam" id="PF23784">
    <property type="entry name" value="Smaco_capsid"/>
    <property type="match status" value="1"/>
</dbReference>
<proteinExistence type="predicted"/>
<dbReference type="InterPro" id="IPR057000">
    <property type="entry name" value="Smaco_capsid"/>
</dbReference>
<name>A0AAU6S510_9VIRU</name>
<accession>A0AAU6S510</accession>